<evidence type="ECO:0000256" key="6">
    <source>
        <dbReference type="ARBA" id="ARBA00022840"/>
    </source>
</evidence>
<feature type="transmembrane region" description="Helical" evidence="10">
    <location>
        <begin position="366"/>
        <end position="386"/>
    </location>
</feature>
<evidence type="ECO:0000256" key="1">
    <source>
        <dbReference type="ARBA" id="ARBA00012513"/>
    </source>
</evidence>
<dbReference type="PANTHER" id="PTHR43289:SF34">
    <property type="entry name" value="SERINE_THREONINE-PROTEIN KINASE YBDM-RELATED"/>
    <property type="match status" value="1"/>
</dbReference>
<dbReference type="InterPro" id="IPR000719">
    <property type="entry name" value="Prot_kinase_dom"/>
</dbReference>
<dbReference type="NCBIfam" id="NF033483">
    <property type="entry name" value="PknB_PASTA_kin"/>
    <property type="match status" value="1"/>
</dbReference>
<sequence>MEAGTIIDNRYQIVRPLGEGGMANVYQAFDTYLKRDVTLKMIRLAIQNNPEALLRFQKEAKVATALINDHIVQLYDAGEADGCPYLVMEYVDGMDLKAYTKSHFPIPYQEVVDIMEQVLDAVTAAHQAGIIHRDLKPQNILIDQKGHVKITDFGIALAQKRTGRQQGQEPIIGSIHYLAPELTRGQSASQKSDIYSLGVILYELLTNKLPYQGDSADRIAYQHAEVPMPYVRDFDPQIPQPLENVVLRATTKDAKDRYFSTKAMAEDLKTSLSKRRAGEGRFVPEASDETKLVTPDWTTHPFVEGDPDDAEADDEQANRDVKEQIIDLGKQGYSVKDIAVRVDRTQKYVRQILSENGIKFRSNKKWYVLGFVVFLLLLGLGSFAYAENNYVTVPDVTNQAESTAKNKLGSAGLDVSSTTTASSKSVDKGDVIKLSPGAGRHVKKGSSVQLVISSGSATITLSDYTGWTYSSAANQLSNKGITVKKKTENSNSVASGQVISQSIAAGSAIDPSDSTVTLTVSDGPKTITLPDLTGQSQQAVLDWANDNQVSLNFDIQDSNKTAGTVISQSPVAGSKFGLDKTLKVVISSGSSSSSTTTSSSSASSSMSTTNR</sequence>
<dbReference type="PROSITE" id="PS50011">
    <property type="entry name" value="PROTEIN_KINASE_DOM"/>
    <property type="match status" value="1"/>
</dbReference>
<dbReference type="CDD" id="cd06577">
    <property type="entry name" value="PASTA_pknB"/>
    <property type="match status" value="3"/>
</dbReference>
<protein>
    <recommendedName>
        <fullName evidence="1">non-specific serine/threonine protein kinase</fullName>
        <ecNumber evidence="1">2.7.11.1</ecNumber>
    </recommendedName>
</protein>
<dbReference type="InterPro" id="IPR008271">
    <property type="entry name" value="Ser/Thr_kinase_AS"/>
</dbReference>
<dbReference type="PROSITE" id="PS51178">
    <property type="entry name" value="PASTA"/>
    <property type="match status" value="3"/>
</dbReference>
<accession>A0ABM9ML32</accession>
<dbReference type="InterPro" id="IPR011009">
    <property type="entry name" value="Kinase-like_dom_sf"/>
</dbReference>
<dbReference type="CDD" id="cd14014">
    <property type="entry name" value="STKc_PknB_like"/>
    <property type="match status" value="1"/>
</dbReference>
<gene>
    <name evidence="13" type="ORF">R54839_PPFHFPJH_00069</name>
</gene>
<dbReference type="Gene3D" id="1.10.510.10">
    <property type="entry name" value="Transferase(Phosphotransferase) domain 1"/>
    <property type="match status" value="1"/>
</dbReference>
<comment type="caution">
    <text evidence="13">The sequence shown here is derived from an EMBL/GenBank/DDBJ whole genome shotgun (WGS) entry which is preliminary data.</text>
</comment>
<keyword evidence="2" id="KW-0723">Serine/threonine-protein kinase</keyword>
<evidence type="ECO:0000256" key="8">
    <source>
        <dbReference type="ARBA" id="ARBA00048679"/>
    </source>
</evidence>
<comment type="catalytic activity">
    <reaction evidence="8">
        <text>L-seryl-[protein] + ATP = O-phospho-L-seryl-[protein] + ADP + H(+)</text>
        <dbReference type="Rhea" id="RHEA:17989"/>
        <dbReference type="Rhea" id="RHEA-COMP:9863"/>
        <dbReference type="Rhea" id="RHEA-COMP:11604"/>
        <dbReference type="ChEBI" id="CHEBI:15378"/>
        <dbReference type="ChEBI" id="CHEBI:29999"/>
        <dbReference type="ChEBI" id="CHEBI:30616"/>
        <dbReference type="ChEBI" id="CHEBI:83421"/>
        <dbReference type="ChEBI" id="CHEBI:456216"/>
        <dbReference type="EC" id="2.7.11.1"/>
    </reaction>
</comment>
<reference evidence="13 14" key="1">
    <citation type="submission" date="2023-10" db="EMBL/GenBank/DDBJ databases">
        <authorList>
            <person name="Botero Cardona J."/>
        </authorList>
    </citation>
    <scope>NUCLEOTIDE SEQUENCE [LARGE SCALE GENOMIC DNA]</scope>
    <source>
        <strain evidence="13 14">R-54839</strain>
    </source>
</reference>
<keyword evidence="6" id="KW-0067">ATP-binding</keyword>
<evidence type="ECO:0000313" key="14">
    <source>
        <dbReference type="Proteomes" id="UP001314261"/>
    </source>
</evidence>
<evidence type="ECO:0000256" key="10">
    <source>
        <dbReference type="SAM" id="Phobius"/>
    </source>
</evidence>
<proteinExistence type="predicted"/>
<keyword evidence="14" id="KW-1185">Reference proteome</keyword>
<dbReference type="EC" id="2.7.11.1" evidence="1"/>
<keyword evidence="10" id="KW-0812">Transmembrane</keyword>
<organism evidence="13 14">
    <name type="scientific">Fructobacillus fructosus</name>
    <dbReference type="NCBI Taxonomy" id="1631"/>
    <lineage>
        <taxon>Bacteria</taxon>
        <taxon>Bacillati</taxon>
        <taxon>Bacillota</taxon>
        <taxon>Bacilli</taxon>
        <taxon>Lactobacillales</taxon>
        <taxon>Lactobacillaceae</taxon>
        <taxon>Fructobacillus</taxon>
    </lineage>
</organism>
<dbReference type="Pfam" id="PF00069">
    <property type="entry name" value="Pkinase"/>
    <property type="match status" value="1"/>
</dbReference>
<dbReference type="Gene3D" id="3.30.200.20">
    <property type="entry name" value="Phosphorylase Kinase, domain 1"/>
    <property type="match status" value="1"/>
</dbReference>
<feature type="domain" description="PASTA" evidence="12">
    <location>
        <begin position="455"/>
        <end position="522"/>
    </location>
</feature>
<dbReference type="Gene3D" id="1.10.10.60">
    <property type="entry name" value="Homeodomain-like"/>
    <property type="match status" value="1"/>
</dbReference>
<evidence type="ECO:0000256" key="3">
    <source>
        <dbReference type="ARBA" id="ARBA00022679"/>
    </source>
</evidence>
<evidence type="ECO:0000313" key="13">
    <source>
        <dbReference type="EMBL" id="CAK1223479.1"/>
    </source>
</evidence>
<dbReference type="PROSITE" id="PS00108">
    <property type="entry name" value="PROTEIN_KINASE_ST"/>
    <property type="match status" value="1"/>
</dbReference>
<dbReference type="Pfam" id="PF03793">
    <property type="entry name" value="PASTA"/>
    <property type="match status" value="3"/>
</dbReference>
<evidence type="ECO:0000256" key="7">
    <source>
        <dbReference type="ARBA" id="ARBA00047899"/>
    </source>
</evidence>
<evidence type="ECO:0000259" key="12">
    <source>
        <dbReference type="PROSITE" id="PS51178"/>
    </source>
</evidence>
<dbReference type="Proteomes" id="UP001314261">
    <property type="component" value="Unassembled WGS sequence"/>
</dbReference>
<dbReference type="EMBL" id="CAUZLR010000001">
    <property type="protein sequence ID" value="CAK1223479.1"/>
    <property type="molecule type" value="Genomic_DNA"/>
</dbReference>
<feature type="domain" description="PASTA" evidence="12">
    <location>
        <begin position="523"/>
        <end position="590"/>
    </location>
</feature>
<name>A0ABM9ML32_9LACO</name>
<dbReference type="InterPro" id="IPR005543">
    <property type="entry name" value="PASTA_dom"/>
</dbReference>
<keyword evidence="10" id="KW-1133">Transmembrane helix</keyword>
<dbReference type="PANTHER" id="PTHR43289">
    <property type="entry name" value="MITOGEN-ACTIVATED PROTEIN KINASE KINASE KINASE 20-RELATED"/>
    <property type="match status" value="1"/>
</dbReference>
<keyword evidence="10" id="KW-0472">Membrane</keyword>
<evidence type="ECO:0000256" key="2">
    <source>
        <dbReference type="ARBA" id="ARBA00022527"/>
    </source>
</evidence>
<dbReference type="SMART" id="SM00740">
    <property type="entry name" value="PASTA"/>
    <property type="match status" value="3"/>
</dbReference>
<dbReference type="GO" id="GO:0004674">
    <property type="term" value="F:protein serine/threonine kinase activity"/>
    <property type="evidence" value="ECO:0007669"/>
    <property type="project" value="UniProtKB-EC"/>
</dbReference>
<dbReference type="Gene3D" id="3.30.10.20">
    <property type="match status" value="3"/>
</dbReference>
<dbReference type="RefSeq" id="WP_187753195.1">
    <property type="nucleotide sequence ID" value="NZ_CAUZLR010000001.1"/>
</dbReference>
<evidence type="ECO:0000256" key="4">
    <source>
        <dbReference type="ARBA" id="ARBA00022741"/>
    </source>
</evidence>
<evidence type="ECO:0000259" key="11">
    <source>
        <dbReference type="PROSITE" id="PS50011"/>
    </source>
</evidence>
<feature type="domain" description="PASTA" evidence="12">
    <location>
        <begin position="387"/>
        <end position="454"/>
    </location>
</feature>
<dbReference type="SUPFAM" id="SSF56112">
    <property type="entry name" value="Protein kinase-like (PK-like)"/>
    <property type="match status" value="1"/>
</dbReference>
<comment type="catalytic activity">
    <reaction evidence="7">
        <text>L-threonyl-[protein] + ATP = O-phospho-L-threonyl-[protein] + ADP + H(+)</text>
        <dbReference type="Rhea" id="RHEA:46608"/>
        <dbReference type="Rhea" id="RHEA-COMP:11060"/>
        <dbReference type="Rhea" id="RHEA-COMP:11605"/>
        <dbReference type="ChEBI" id="CHEBI:15378"/>
        <dbReference type="ChEBI" id="CHEBI:30013"/>
        <dbReference type="ChEBI" id="CHEBI:30616"/>
        <dbReference type="ChEBI" id="CHEBI:61977"/>
        <dbReference type="ChEBI" id="CHEBI:456216"/>
        <dbReference type="EC" id="2.7.11.1"/>
    </reaction>
</comment>
<keyword evidence="4" id="KW-0547">Nucleotide-binding</keyword>
<feature type="domain" description="Protein kinase" evidence="11">
    <location>
        <begin position="11"/>
        <end position="272"/>
    </location>
</feature>
<feature type="region of interest" description="Disordered" evidence="9">
    <location>
        <begin position="587"/>
        <end position="611"/>
    </location>
</feature>
<evidence type="ECO:0000256" key="5">
    <source>
        <dbReference type="ARBA" id="ARBA00022777"/>
    </source>
</evidence>
<keyword evidence="3 13" id="KW-0808">Transferase</keyword>
<evidence type="ECO:0000256" key="9">
    <source>
        <dbReference type="SAM" id="MobiDB-lite"/>
    </source>
</evidence>
<dbReference type="SMART" id="SM00220">
    <property type="entry name" value="S_TKc"/>
    <property type="match status" value="1"/>
</dbReference>
<keyword evidence="5" id="KW-0418">Kinase</keyword>